<dbReference type="EMBL" id="CAUYUJ010002914">
    <property type="protein sequence ID" value="CAK0802973.1"/>
    <property type="molecule type" value="Genomic_DNA"/>
</dbReference>
<organism evidence="2 3">
    <name type="scientific">Prorocentrum cordatum</name>
    <dbReference type="NCBI Taxonomy" id="2364126"/>
    <lineage>
        <taxon>Eukaryota</taxon>
        <taxon>Sar</taxon>
        <taxon>Alveolata</taxon>
        <taxon>Dinophyceae</taxon>
        <taxon>Prorocentrales</taxon>
        <taxon>Prorocentraceae</taxon>
        <taxon>Prorocentrum</taxon>
    </lineage>
</organism>
<protein>
    <submittedName>
        <fullName evidence="2">Uncharacterized protein</fullName>
    </submittedName>
</protein>
<evidence type="ECO:0000313" key="3">
    <source>
        <dbReference type="Proteomes" id="UP001189429"/>
    </source>
</evidence>
<keyword evidence="3" id="KW-1185">Reference proteome</keyword>
<sequence>MANSSALAGALGQLASTLSSSPAATGNPEAAAQLAQMLSGLAGAGGGGGCGGALAAQAPGQQAPCGPVPSVEEFTAQNGLEAWCAEALHLLDDQQRERVMGTPFNLEHTRNLDGVLTSRIKEVASTEQRLSMFVKINGLDPGVVDRLSTLTPEQHEKVMESTLKIAKANNPSGVCMKRITDVLRSERLGVDHGKHMSAPDYQPGRPSRFDQGPGGCAPADGLGGCGAPGPGGCGALGGGQPQNGVAAALANLVGLLNGSAGRDRSRSPPRGAPGGGGHLPRNIEAFVSENGLEWWVGEVLSRCSLLQRQNVMTELGNMSGIRNPSGVVMARVRQTVSTQEMVAIFIDINQLDSSVAAELWALPEEQQQAVMGPGIFIQAARNPSTIARTRMRNVLDGRDAMGGPPRSAPPGGGPLPLEGGGSGPAGAGGVFF</sequence>
<evidence type="ECO:0000313" key="2">
    <source>
        <dbReference type="EMBL" id="CAK0802973.1"/>
    </source>
</evidence>
<feature type="region of interest" description="Disordered" evidence="1">
    <location>
        <begin position="190"/>
        <end position="215"/>
    </location>
</feature>
<gene>
    <name evidence="2" type="ORF">PCOR1329_LOCUS10304</name>
</gene>
<feature type="region of interest" description="Disordered" evidence="1">
    <location>
        <begin position="259"/>
        <end position="280"/>
    </location>
</feature>
<comment type="caution">
    <text evidence="2">The sequence shown here is derived from an EMBL/GenBank/DDBJ whole genome shotgun (WGS) entry which is preliminary data.</text>
</comment>
<reference evidence="2" key="1">
    <citation type="submission" date="2023-10" db="EMBL/GenBank/DDBJ databases">
        <authorList>
            <person name="Chen Y."/>
            <person name="Shah S."/>
            <person name="Dougan E. K."/>
            <person name="Thang M."/>
            <person name="Chan C."/>
        </authorList>
    </citation>
    <scope>NUCLEOTIDE SEQUENCE [LARGE SCALE GENOMIC DNA]</scope>
</reference>
<evidence type="ECO:0000256" key="1">
    <source>
        <dbReference type="SAM" id="MobiDB-lite"/>
    </source>
</evidence>
<feature type="compositionally biased region" description="Gly residues" evidence="1">
    <location>
        <begin position="418"/>
        <end position="432"/>
    </location>
</feature>
<proteinExistence type="predicted"/>
<name>A0ABN9QBG2_9DINO</name>
<feature type="region of interest" description="Disordered" evidence="1">
    <location>
        <begin position="397"/>
        <end position="432"/>
    </location>
</feature>
<dbReference type="Proteomes" id="UP001189429">
    <property type="component" value="Unassembled WGS sequence"/>
</dbReference>
<accession>A0ABN9QBG2</accession>